<protein>
    <submittedName>
        <fullName evidence="1">Uncharacterized protein</fullName>
    </submittedName>
</protein>
<organism evidence="1">
    <name type="scientific">Siphoviridae sp. ctfeV1</name>
    <dbReference type="NCBI Taxonomy" id="2826417"/>
    <lineage>
        <taxon>Viruses</taxon>
        <taxon>Duplodnaviria</taxon>
        <taxon>Heunggongvirae</taxon>
        <taxon>Uroviricota</taxon>
        <taxon>Caudoviricetes</taxon>
    </lineage>
</organism>
<name>A0A8S5MRI6_9CAUD</name>
<accession>A0A8S5MRI6</accession>
<reference evidence="1" key="1">
    <citation type="journal article" date="2021" name="Proc. Natl. Acad. Sci. U.S.A.">
        <title>A Catalog of Tens of Thousands of Viruses from Human Metagenomes Reveals Hidden Associations with Chronic Diseases.</title>
        <authorList>
            <person name="Tisza M.J."/>
            <person name="Buck C.B."/>
        </authorList>
    </citation>
    <scope>NUCLEOTIDE SEQUENCE</scope>
    <source>
        <strain evidence="1">CtfeV1</strain>
    </source>
</reference>
<dbReference type="EMBL" id="BK014966">
    <property type="protein sequence ID" value="DAD84828.1"/>
    <property type="molecule type" value="Genomic_DNA"/>
</dbReference>
<evidence type="ECO:0000313" key="1">
    <source>
        <dbReference type="EMBL" id="DAD84828.1"/>
    </source>
</evidence>
<sequence length="43" mass="5180">MLYYCVLRRILCLLVLFLPRIEPMLKILSGKLFFSDFTPYLCH</sequence>
<proteinExistence type="predicted"/>